<reference evidence="2 3" key="1">
    <citation type="submission" date="2016-11" db="EMBL/GenBank/DDBJ databases">
        <authorList>
            <person name="Jaros S."/>
            <person name="Januszkiewicz K."/>
            <person name="Wedrychowicz H."/>
        </authorList>
    </citation>
    <scope>NUCLEOTIDE SEQUENCE [LARGE SCALE GENOMIC DNA]</scope>
    <source>
        <strain evidence="2 3">CGMCC 4.2025</strain>
    </source>
</reference>
<keyword evidence="2" id="KW-0326">Glycosidase</keyword>
<dbReference type="InterPro" id="IPR000772">
    <property type="entry name" value="Ricin_B_lectin"/>
</dbReference>
<evidence type="ECO:0000313" key="2">
    <source>
        <dbReference type="EMBL" id="SHN38034.1"/>
    </source>
</evidence>
<organism evidence="2 3">
    <name type="scientific">Actinacidiphila paucisporea</name>
    <dbReference type="NCBI Taxonomy" id="310782"/>
    <lineage>
        <taxon>Bacteria</taxon>
        <taxon>Bacillati</taxon>
        <taxon>Actinomycetota</taxon>
        <taxon>Actinomycetes</taxon>
        <taxon>Kitasatosporales</taxon>
        <taxon>Streptomycetaceae</taxon>
        <taxon>Actinacidiphila</taxon>
    </lineage>
</organism>
<dbReference type="Gene3D" id="2.80.10.50">
    <property type="match status" value="2"/>
</dbReference>
<gene>
    <name evidence="2" type="ORF">SAMN05216499_1596</name>
</gene>
<dbReference type="InterPro" id="IPR035992">
    <property type="entry name" value="Ricin_B-like_lectins"/>
</dbReference>
<feature type="domain" description="Ricin B lectin" evidence="1">
    <location>
        <begin position="5"/>
        <end position="81"/>
    </location>
</feature>
<keyword evidence="2" id="KW-0119">Carbohydrate metabolism</keyword>
<dbReference type="SUPFAM" id="SSF50370">
    <property type="entry name" value="Ricin B-like lectins"/>
    <property type="match status" value="1"/>
</dbReference>
<sequence>VYSGGSQLCLDVYGNQTAPGTKVETWQCNGGANQQWSVNSNGTVTATQSGLCLDVTGASTANGALAELWTCNGQSNQQWNLS</sequence>
<dbReference type="RefSeq" id="WP_143172673.1">
    <property type="nucleotide sequence ID" value="NZ_FRBI01000059.1"/>
</dbReference>
<keyword evidence="3" id="KW-1185">Reference proteome</keyword>
<keyword evidence="2" id="KW-0858">Xylan degradation</keyword>
<dbReference type="GO" id="GO:0016798">
    <property type="term" value="F:hydrolase activity, acting on glycosyl bonds"/>
    <property type="evidence" value="ECO:0007669"/>
    <property type="project" value="UniProtKB-KW"/>
</dbReference>
<dbReference type="STRING" id="310782.SAMN05216499_1596"/>
<dbReference type="EMBL" id="FRBI01000059">
    <property type="protein sequence ID" value="SHN38034.1"/>
    <property type="molecule type" value="Genomic_DNA"/>
</dbReference>
<keyword evidence="2" id="KW-0624">Polysaccharide degradation</keyword>
<evidence type="ECO:0000313" key="3">
    <source>
        <dbReference type="Proteomes" id="UP000184111"/>
    </source>
</evidence>
<protein>
    <submittedName>
        <fullName evidence="2">Endo-1,4-beta-xylanase</fullName>
    </submittedName>
</protein>
<name>A0A1M7R0G7_9ACTN</name>
<proteinExistence type="predicted"/>
<dbReference type="AlphaFoldDB" id="A0A1M7R0G7"/>
<feature type="non-terminal residue" evidence="2">
    <location>
        <position position="1"/>
    </location>
</feature>
<dbReference type="GO" id="GO:0045493">
    <property type="term" value="P:xylan catabolic process"/>
    <property type="evidence" value="ECO:0007669"/>
    <property type="project" value="UniProtKB-KW"/>
</dbReference>
<dbReference type="Pfam" id="PF00652">
    <property type="entry name" value="Ricin_B_lectin"/>
    <property type="match status" value="1"/>
</dbReference>
<keyword evidence="2" id="KW-0378">Hydrolase</keyword>
<accession>A0A1M7R0G7</accession>
<dbReference type="Proteomes" id="UP000184111">
    <property type="component" value="Unassembled WGS sequence"/>
</dbReference>
<dbReference type="PROSITE" id="PS50231">
    <property type="entry name" value="RICIN_B_LECTIN"/>
    <property type="match status" value="1"/>
</dbReference>
<evidence type="ECO:0000259" key="1">
    <source>
        <dbReference type="Pfam" id="PF00652"/>
    </source>
</evidence>